<dbReference type="GO" id="GO:0005975">
    <property type="term" value="P:carbohydrate metabolic process"/>
    <property type="evidence" value="ECO:0007669"/>
    <property type="project" value="InterPro"/>
</dbReference>
<dbReference type="EMBL" id="MVHM01000014">
    <property type="protein sequence ID" value="ORA34789.1"/>
    <property type="molecule type" value="Genomic_DNA"/>
</dbReference>
<gene>
    <name evidence="3" type="ORF">BST20_19625</name>
    <name evidence="2" type="ORF">MBRA_27130</name>
</gene>
<dbReference type="InterPro" id="IPR008928">
    <property type="entry name" value="6-hairpin_glycosidase_sf"/>
</dbReference>
<reference evidence="3 4" key="1">
    <citation type="submission" date="2016-12" db="EMBL/GenBank/DDBJ databases">
        <title>The new phylogeny of genus Mycobacterium.</title>
        <authorList>
            <person name="Tortoli E."/>
            <person name="Trovato A."/>
            <person name="Cirillo D.M."/>
        </authorList>
    </citation>
    <scope>NUCLEOTIDE SEQUENCE [LARGE SCALE GENOMIC DNA]</scope>
    <source>
        <strain evidence="3 4">DSM 44624</strain>
    </source>
</reference>
<dbReference type="PANTHER" id="PTHR42899:SF1">
    <property type="entry name" value="SPERMATOGENESIS-ASSOCIATED PROTEIN 20"/>
    <property type="match status" value="1"/>
</dbReference>
<dbReference type="EMBL" id="AP022606">
    <property type="protein sequence ID" value="BBZ12518.1"/>
    <property type="molecule type" value="Genomic_DNA"/>
</dbReference>
<name>A0A7I7W9L0_9MYCO</name>
<dbReference type="InterPro" id="IPR024705">
    <property type="entry name" value="Ssp411"/>
</dbReference>
<proteinExistence type="predicted"/>
<dbReference type="PANTHER" id="PTHR42899">
    <property type="entry name" value="SPERMATOGENESIS-ASSOCIATED PROTEIN 20"/>
    <property type="match status" value="1"/>
</dbReference>
<reference evidence="2" key="3">
    <citation type="submission" date="2020-02" db="EMBL/GenBank/DDBJ databases">
        <authorList>
            <person name="Matsumoto Y."/>
            <person name="Kinjo T."/>
            <person name="Motooka D."/>
            <person name="Nabeya D."/>
            <person name="Jung N."/>
            <person name="Uechi K."/>
            <person name="Horii T."/>
            <person name="Iida T."/>
            <person name="Fujita J."/>
            <person name="Nakamura S."/>
        </authorList>
    </citation>
    <scope>NUCLEOTIDE SEQUENCE</scope>
    <source>
        <strain evidence="2">JCM 12687</strain>
    </source>
</reference>
<keyword evidence="5" id="KW-1185">Reference proteome</keyword>
<dbReference type="OrthoDB" id="9762614at2"/>
<dbReference type="Pfam" id="PF03190">
    <property type="entry name" value="Thioredox_DsbH"/>
    <property type="match status" value="1"/>
</dbReference>
<reference evidence="2 5" key="2">
    <citation type="journal article" date="2019" name="Emerg. Microbes Infect.">
        <title>Comprehensive subspecies identification of 175 nontuberculous mycobacteria species based on 7547 genomic profiles.</title>
        <authorList>
            <person name="Matsumoto Y."/>
            <person name="Kinjo T."/>
            <person name="Motooka D."/>
            <person name="Nabeya D."/>
            <person name="Jung N."/>
            <person name="Uechi K."/>
            <person name="Horii T."/>
            <person name="Iida T."/>
            <person name="Fujita J."/>
            <person name="Nakamura S."/>
        </authorList>
    </citation>
    <scope>NUCLEOTIDE SEQUENCE [LARGE SCALE GENOMIC DNA]</scope>
    <source>
        <strain evidence="2 5">JCM 12687</strain>
    </source>
</reference>
<dbReference type="SUPFAM" id="SSF52833">
    <property type="entry name" value="Thioredoxin-like"/>
    <property type="match status" value="1"/>
</dbReference>
<dbReference type="InterPro" id="IPR036249">
    <property type="entry name" value="Thioredoxin-like_sf"/>
</dbReference>
<dbReference type="SUPFAM" id="SSF48208">
    <property type="entry name" value="Six-hairpin glycosidases"/>
    <property type="match status" value="1"/>
</dbReference>
<feature type="domain" description="Spermatogenesis-associated protein 20-like TRX" evidence="1">
    <location>
        <begin position="2"/>
        <end position="157"/>
    </location>
</feature>
<dbReference type="Proteomes" id="UP000192441">
    <property type="component" value="Unassembled WGS sequence"/>
</dbReference>
<dbReference type="Proteomes" id="UP000467379">
    <property type="component" value="Chromosome"/>
</dbReference>
<protein>
    <recommendedName>
        <fullName evidence="1">Spermatogenesis-associated protein 20-like TRX domain-containing protein</fullName>
    </recommendedName>
</protein>
<evidence type="ECO:0000313" key="4">
    <source>
        <dbReference type="Proteomes" id="UP000192441"/>
    </source>
</evidence>
<evidence type="ECO:0000313" key="2">
    <source>
        <dbReference type="EMBL" id="BBZ12518.1"/>
    </source>
</evidence>
<accession>A0A7I7W9L0</accession>
<dbReference type="InterPro" id="IPR012341">
    <property type="entry name" value="6hp_glycosidase-like_sf"/>
</dbReference>
<dbReference type="RefSeq" id="WP_083133063.1">
    <property type="nucleotide sequence ID" value="NZ_AP022606.1"/>
</dbReference>
<dbReference type="Gene3D" id="3.40.30.10">
    <property type="entry name" value="Glutaredoxin"/>
    <property type="match status" value="1"/>
</dbReference>
<dbReference type="InterPro" id="IPR004879">
    <property type="entry name" value="Ssp411-like_TRX"/>
</dbReference>
<organism evidence="3 4">
    <name type="scientific">Mycobacterium branderi</name>
    <dbReference type="NCBI Taxonomy" id="43348"/>
    <lineage>
        <taxon>Bacteria</taxon>
        <taxon>Bacillati</taxon>
        <taxon>Actinomycetota</taxon>
        <taxon>Actinomycetes</taxon>
        <taxon>Mycobacteriales</taxon>
        <taxon>Mycobacteriaceae</taxon>
        <taxon>Mycobacterium</taxon>
    </lineage>
</organism>
<sequence>MTNALAEAASPYLRQHADNPVHWQEWTPQALAEAAARDVPILLSVGYAACHWCHVMAHESFEDEQVAAAMNDGFVCVKVDREERPDIDAVYMNATVALTGHGGWPMTCFLTPDGRPFFCGTYYPKAAFLELLSAVANTWRTRRDEVEQVSDHIAAELRNMASGLPGGGPEIEPALCDHAVSAVLEDEDVDDGGFGGAPKFPPSALLEALLRHYERTGSQPALQAVERTGAAMARGGIYDQLAGGFARYSVDNAWVIPHFEKMLYDNALLLRVYAHWARRTGNPLARRVAGQTAKFLLNDLADGDMFTSSLDADAAGAEGSTYVWTPAQLAEVLGPDDSPWAASVFGVTNTGTFEHGTSVLQLPADPDDADRLERVRTVLLATRLTRPQPDRDDKVVTSWNGLAITSLAEASVALDDPELLAAARRCAAALVDLHLVDGRLRRASLGGRVGDSAAILEDHAMLATGLLTLYQLTGEDRWLTTATELLDIALAHFADPDRPGRWFDAADDAEQLMFRPADPLDGATPSGASSITEALLTAAHLAGGERVAKYGEAAADALLAHSPLLARAPRSAGHWLAVAEAAVRGPLQVAVACEPSESSLLAAARKLAPGGAIIVGGATGSSELLLDRGRVDGADAAYVCRGRVCDLPVTTTDELAAALER</sequence>
<dbReference type="CDD" id="cd02955">
    <property type="entry name" value="SSP411"/>
    <property type="match status" value="1"/>
</dbReference>
<dbReference type="AlphaFoldDB" id="A0A7I7W9L0"/>
<evidence type="ECO:0000313" key="3">
    <source>
        <dbReference type="EMBL" id="ORA34789.1"/>
    </source>
</evidence>
<evidence type="ECO:0000313" key="5">
    <source>
        <dbReference type="Proteomes" id="UP000467379"/>
    </source>
</evidence>
<evidence type="ECO:0000259" key="1">
    <source>
        <dbReference type="Pfam" id="PF03190"/>
    </source>
</evidence>
<dbReference type="PIRSF" id="PIRSF006402">
    <property type="entry name" value="UCP006402_thioredoxin"/>
    <property type="match status" value="1"/>
</dbReference>
<dbReference type="Gene3D" id="1.50.10.10">
    <property type="match status" value="1"/>
</dbReference>